<dbReference type="SFLD" id="SFLDG01067">
    <property type="entry name" value="SPASM/twitch_domain_containing"/>
    <property type="match status" value="1"/>
</dbReference>
<dbReference type="SUPFAM" id="SSF102114">
    <property type="entry name" value="Radical SAM enzymes"/>
    <property type="match status" value="1"/>
</dbReference>
<comment type="similarity">
    <text evidence="6">Belongs to the radical SAM superfamily. Anaerobic sulfatase-maturating enzyme family.</text>
</comment>
<keyword evidence="2" id="KW-0949">S-adenosyl-L-methionine</keyword>
<sequence length="369" mass="43441">MKLFDLFKKNKLSDLESEELKKYPEKISIVNFNKKWEGKEVWHCDIFTKWILFSYNTITFCCEGRPIKSLKPYNEERLNLSKYMQKLDEVLEDMQKDNNPCTGCRNLVKKIFPKYKLSEQIELFTIAHYTKCHINCAYCFIEHKNTDMQYNAEEAIQYFRDTNMVIPHAHVAWGRGEPTVSKYFENNIKNISNFGYNQFINTTGIIFSENIMNGLENGNIEVRISVDSGTPETFKKIKGVDKFDIVWNNIKKYCKFPDRVQAKYILFEWNANENDIIGFVKKCKWAGVRNVILAPEMNAEHSFPKPPSKWNMNDKKVTDMAALLEYLCIKNNIILNQTDGLVFTKEHNIDIKKEFDILSYNNIGENYEF</sequence>
<dbReference type="Proteomes" id="UP000001915">
    <property type="component" value="Chromosome"/>
</dbReference>
<comment type="cofactor">
    <cofactor evidence="1">
        <name>[4Fe-4S] cluster</name>
        <dbReference type="ChEBI" id="CHEBI:49883"/>
    </cofactor>
</comment>
<dbReference type="InterPro" id="IPR023867">
    <property type="entry name" value="Sulphatase_maturase_rSAM"/>
</dbReference>
<dbReference type="InterPro" id="IPR013785">
    <property type="entry name" value="Aldolase_TIM"/>
</dbReference>
<dbReference type="RefSeq" id="WP_013112673.1">
    <property type="nucleotide sequence ID" value="NC_014150.1"/>
</dbReference>
<protein>
    <submittedName>
        <fullName evidence="8">Radical SAM domain protein</fullName>
    </submittedName>
</protein>
<dbReference type="EMBL" id="CP001959">
    <property type="protein sequence ID" value="ADG70242.1"/>
    <property type="molecule type" value="Genomic_DNA"/>
</dbReference>
<dbReference type="GO" id="GO:0051536">
    <property type="term" value="F:iron-sulfur cluster binding"/>
    <property type="evidence" value="ECO:0007669"/>
    <property type="project" value="UniProtKB-KW"/>
</dbReference>
<accession>D5U4J7</accession>
<keyword evidence="3" id="KW-0479">Metal-binding</keyword>
<dbReference type="Gene3D" id="3.20.20.70">
    <property type="entry name" value="Aldolase class I"/>
    <property type="match status" value="1"/>
</dbReference>
<dbReference type="PANTHER" id="PTHR43273">
    <property type="entry name" value="ANAEROBIC SULFATASE-MATURATING ENZYME HOMOLOG ASLB-RELATED"/>
    <property type="match status" value="1"/>
</dbReference>
<dbReference type="CDD" id="cd01335">
    <property type="entry name" value="Radical_SAM"/>
    <property type="match status" value="1"/>
</dbReference>
<dbReference type="Pfam" id="PF04055">
    <property type="entry name" value="Radical_SAM"/>
    <property type="match status" value="1"/>
</dbReference>
<evidence type="ECO:0000313" key="9">
    <source>
        <dbReference type="Proteomes" id="UP000001915"/>
    </source>
</evidence>
<evidence type="ECO:0000256" key="3">
    <source>
        <dbReference type="ARBA" id="ARBA00022723"/>
    </source>
</evidence>
<gene>
    <name evidence="8" type="ordered locus">Bmur_0135</name>
</gene>
<dbReference type="AlphaFoldDB" id="D5U4J7"/>
<evidence type="ECO:0000256" key="5">
    <source>
        <dbReference type="ARBA" id="ARBA00023014"/>
    </source>
</evidence>
<dbReference type="eggNOG" id="COG0535">
    <property type="taxonomic scope" value="Bacteria"/>
</dbReference>
<dbReference type="STRING" id="526224.Bmur_0135"/>
<evidence type="ECO:0000256" key="6">
    <source>
        <dbReference type="ARBA" id="ARBA00023601"/>
    </source>
</evidence>
<evidence type="ECO:0000259" key="7">
    <source>
        <dbReference type="Pfam" id="PF04055"/>
    </source>
</evidence>
<evidence type="ECO:0000256" key="1">
    <source>
        <dbReference type="ARBA" id="ARBA00001966"/>
    </source>
</evidence>
<keyword evidence="5" id="KW-0411">Iron-sulfur</keyword>
<evidence type="ECO:0000256" key="2">
    <source>
        <dbReference type="ARBA" id="ARBA00022691"/>
    </source>
</evidence>
<organism evidence="8 9">
    <name type="scientific">Brachyspira murdochii (strain ATCC 51284 / DSM 12563 / 56-150)</name>
    <name type="common">Serpulina murdochii</name>
    <dbReference type="NCBI Taxonomy" id="526224"/>
    <lineage>
        <taxon>Bacteria</taxon>
        <taxon>Pseudomonadati</taxon>
        <taxon>Spirochaetota</taxon>
        <taxon>Spirochaetia</taxon>
        <taxon>Brachyspirales</taxon>
        <taxon>Brachyspiraceae</taxon>
        <taxon>Brachyspira</taxon>
    </lineage>
</organism>
<dbReference type="KEGG" id="brm:Bmur_0135"/>
<proteinExistence type="inferred from homology"/>
<evidence type="ECO:0000256" key="4">
    <source>
        <dbReference type="ARBA" id="ARBA00023004"/>
    </source>
</evidence>
<dbReference type="InterPro" id="IPR007197">
    <property type="entry name" value="rSAM"/>
</dbReference>
<dbReference type="InterPro" id="IPR058240">
    <property type="entry name" value="rSAM_sf"/>
</dbReference>
<reference evidence="8 9" key="1">
    <citation type="journal article" date="2010" name="Stand. Genomic Sci.">
        <title>Complete genome sequence of Brachyspira murdochii type strain (56-150).</title>
        <authorList>
            <person name="Pati A."/>
            <person name="Sikorski J."/>
            <person name="Gronow S."/>
            <person name="Munk C."/>
            <person name="Lapidus A."/>
            <person name="Copeland A."/>
            <person name="Glavina Del Tio T."/>
            <person name="Nolan M."/>
            <person name="Lucas S."/>
            <person name="Chen F."/>
            <person name="Tice H."/>
            <person name="Cheng J.F."/>
            <person name="Han C."/>
            <person name="Detter J.C."/>
            <person name="Bruce D."/>
            <person name="Tapia R."/>
            <person name="Goodwin L."/>
            <person name="Pitluck S."/>
            <person name="Liolios K."/>
            <person name="Ivanova N."/>
            <person name="Mavromatis K."/>
            <person name="Mikhailova N."/>
            <person name="Chen A."/>
            <person name="Palaniappan K."/>
            <person name="Land M."/>
            <person name="Hauser L."/>
            <person name="Chang Y.J."/>
            <person name="Jeffries C.D."/>
            <person name="Spring S."/>
            <person name="Rohde M."/>
            <person name="Goker M."/>
            <person name="Bristow J."/>
            <person name="Eisen J.A."/>
            <person name="Markowitz V."/>
            <person name="Hugenholtz P."/>
            <person name="Kyrpides N.C."/>
            <person name="Klenk H.P."/>
        </authorList>
    </citation>
    <scope>NUCLEOTIDE SEQUENCE [LARGE SCALE GENOMIC DNA]</scope>
    <source>
        <strain evidence="9">ATCC 51284 / DSM 12563 / 56-150</strain>
    </source>
</reference>
<dbReference type="HOGENOM" id="CLU_749401_0_0_12"/>
<feature type="domain" description="Radical SAM core" evidence="7">
    <location>
        <begin position="127"/>
        <end position="255"/>
    </location>
</feature>
<name>D5U4J7_BRAM5</name>
<dbReference type="PANTHER" id="PTHR43273:SF3">
    <property type="entry name" value="ANAEROBIC SULFATASE-MATURATING ENZYME HOMOLOG ASLB-RELATED"/>
    <property type="match status" value="1"/>
</dbReference>
<keyword evidence="4" id="KW-0408">Iron</keyword>
<evidence type="ECO:0000313" key="8">
    <source>
        <dbReference type="EMBL" id="ADG70242.1"/>
    </source>
</evidence>
<dbReference type="GO" id="GO:0016491">
    <property type="term" value="F:oxidoreductase activity"/>
    <property type="evidence" value="ECO:0007669"/>
    <property type="project" value="InterPro"/>
</dbReference>
<dbReference type="GO" id="GO:0046872">
    <property type="term" value="F:metal ion binding"/>
    <property type="evidence" value="ECO:0007669"/>
    <property type="project" value="UniProtKB-KW"/>
</dbReference>
<dbReference type="SFLD" id="SFLDS00029">
    <property type="entry name" value="Radical_SAM"/>
    <property type="match status" value="1"/>
</dbReference>